<evidence type="ECO:0008006" key="5">
    <source>
        <dbReference type="Google" id="ProtNLM"/>
    </source>
</evidence>
<name>A0A1W0A4R8_9STRA</name>
<organism evidence="3 4">
    <name type="scientific">Thraustotheca clavata</name>
    <dbReference type="NCBI Taxonomy" id="74557"/>
    <lineage>
        <taxon>Eukaryota</taxon>
        <taxon>Sar</taxon>
        <taxon>Stramenopiles</taxon>
        <taxon>Oomycota</taxon>
        <taxon>Saprolegniomycetes</taxon>
        <taxon>Saprolegniales</taxon>
        <taxon>Achlyaceae</taxon>
        <taxon>Thraustotheca</taxon>
    </lineage>
</organism>
<accession>A0A1W0A4R8</accession>
<evidence type="ECO:0000313" key="3">
    <source>
        <dbReference type="EMBL" id="OQS05171.1"/>
    </source>
</evidence>
<dbReference type="STRING" id="74557.A0A1W0A4R8"/>
<dbReference type="OrthoDB" id="72476at2759"/>
<comment type="caution">
    <text evidence="3">The sequence shown here is derived from an EMBL/GenBank/DDBJ whole genome shotgun (WGS) entry which is preliminary data.</text>
</comment>
<dbReference type="PROSITE" id="PS50012">
    <property type="entry name" value="RCC1_3"/>
    <property type="match status" value="1"/>
</dbReference>
<dbReference type="Proteomes" id="UP000243217">
    <property type="component" value="Unassembled WGS sequence"/>
</dbReference>
<dbReference type="PANTHER" id="PTHR22870">
    <property type="entry name" value="REGULATOR OF CHROMOSOME CONDENSATION"/>
    <property type="match status" value="1"/>
</dbReference>
<keyword evidence="4" id="KW-1185">Reference proteome</keyword>
<gene>
    <name evidence="3" type="ORF">THRCLA_02656</name>
</gene>
<dbReference type="EMBL" id="JNBS01000492">
    <property type="protein sequence ID" value="OQS05171.1"/>
    <property type="molecule type" value="Genomic_DNA"/>
</dbReference>
<evidence type="ECO:0000256" key="1">
    <source>
        <dbReference type="ARBA" id="ARBA00022737"/>
    </source>
</evidence>
<dbReference type="Gene3D" id="2.130.10.30">
    <property type="entry name" value="Regulator of chromosome condensation 1/beta-lactamase-inhibitor protein II"/>
    <property type="match status" value="2"/>
</dbReference>
<reference evidence="3 4" key="1">
    <citation type="journal article" date="2014" name="Genome Biol. Evol.">
        <title>The secreted proteins of Achlya hypogyna and Thraustotheca clavata identify the ancestral oomycete secretome and reveal gene acquisitions by horizontal gene transfer.</title>
        <authorList>
            <person name="Misner I."/>
            <person name="Blouin N."/>
            <person name="Leonard G."/>
            <person name="Richards T.A."/>
            <person name="Lane C.E."/>
        </authorList>
    </citation>
    <scope>NUCLEOTIDE SEQUENCE [LARGE SCALE GENOMIC DNA]</scope>
    <source>
        <strain evidence="3 4">ATCC 34112</strain>
    </source>
</reference>
<dbReference type="SUPFAM" id="SSF50985">
    <property type="entry name" value="RCC1/BLIP-II"/>
    <property type="match status" value="1"/>
</dbReference>
<sequence>MAVKNRFGESGVPIYTFASTLSKSGAISWSYKVVWDSKFSGYNRLWQICHAPNHYAIALTDDGTIYTQGKFEKMATMIDEVPILVNKSPSFKEISTSSYHQFIPAPTFIPIKLPLRMAVASVACGFEHAIALSSLRTLYTWGKNSHGQLGHGDFEPRKTPTEVQCNNLSIGIDKIADRSHIKIIIGPYTSGVQYTSNIIYTWGHLSAMSNNDALYPKANAYILQIPDRHGHVHQIQFGLEHAVVLTKSGTVFTWSSKSAICRITMPESPVIHIACGWSHNLAMVKSGHIYAWGTNIYGECGVGTFASQIPLPQRVVGLPNYTMRHGLNNEAKLVAFGFSSMLQRDHGTTVYAWGIIGPSLCTNCAQSIPSLYKSVDLTASCADEPTALGISRIIPRKTSVYTFGPILCKGQHKQSQVKLHQPRGSIVIQPIYEYKAQTPKVIAKKISASNHPLLLSQLEINSNGEYVSHFYSQHNGHWEISLSAEKKIEVLLIGQPLEIKIHLMTKFTDVQLYYPEQILLTHVGVEKKVLTWHSVEPLQPHRIFINDAIVLKIIFVTQNEQKEWTVDFAGIKPCFQDIQFDTTSSVLLVRLRFNIEGATKLTVKPLHRALRRHSNQNLAIRLHCVHHPNFVNTRLQSHRLSMESFFSATSASMESFVNWLEHHKDLANYVQHSKFLEILKSSAINYGYDAYNETKVQFQLSEYE</sequence>
<dbReference type="AlphaFoldDB" id="A0A1W0A4R8"/>
<proteinExistence type="predicted"/>
<dbReference type="PROSITE" id="PS00626">
    <property type="entry name" value="RCC1_2"/>
    <property type="match status" value="1"/>
</dbReference>
<keyword evidence="1" id="KW-0677">Repeat</keyword>
<dbReference type="InterPro" id="IPR009091">
    <property type="entry name" value="RCC1/BLIP-II"/>
</dbReference>
<feature type="repeat" description="RCC1" evidence="2">
    <location>
        <begin position="136"/>
        <end position="188"/>
    </location>
</feature>
<dbReference type="InterPro" id="IPR000408">
    <property type="entry name" value="Reg_chr_condens"/>
</dbReference>
<dbReference type="PRINTS" id="PR00633">
    <property type="entry name" value="RCCNDNSATION"/>
</dbReference>
<evidence type="ECO:0000313" key="4">
    <source>
        <dbReference type="Proteomes" id="UP000243217"/>
    </source>
</evidence>
<evidence type="ECO:0000256" key="2">
    <source>
        <dbReference type="PROSITE-ProRule" id="PRU00235"/>
    </source>
</evidence>
<dbReference type="InterPro" id="IPR051210">
    <property type="entry name" value="Ub_ligase/GEF_domain"/>
</dbReference>
<dbReference type="Pfam" id="PF13540">
    <property type="entry name" value="RCC1_2"/>
    <property type="match status" value="2"/>
</dbReference>
<protein>
    <recommendedName>
        <fullName evidence="5">Regulator of chromosome condensation (RCC1)</fullName>
    </recommendedName>
</protein>
<dbReference type="PANTHER" id="PTHR22870:SF408">
    <property type="entry name" value="OS09G0560450 PROTEIN"/>
    <property type="match status" value="1"/>
</dbReference>